<keyword evidence="4" id="KW-1185">Reference proteome</keyword>
<accession>A0A194PL17</accession>
<feature type="region of interest" description="Disordered" evidence="1">
    <location>
        <begin position="614"/>
        <end position="639"/>
    </location>
</feature>
<dbReference type="AlphaFoldDB" id="A0A194PL17"/>
<dbReference type="STRING" id="66420.A0A194PL17"/>
<feature type="domain" description="HAUS augmin-like complex subunit 6 N-terminal" evidence="2">
    <location>
        <begin position="20"/>
        <end position="204"/>
    </location>
</feature>
<evidence type="ECO:0000313" key="3">
    <source>
        <dbReference type="EMBL" id="KPI93693.1"/>
    </source>
</evidence>
<name>A0A194PL17_PAPXU</name>
<dbReference type="EMBL" id="KQ459601">
    <property type="protein sequence ID" value="KPI93693.1"/>
    <property type="molecule type" value="Genomic_DNA"/>
</dbReference>
<dbReference type="Proteomes" id="UP000053268">
    <property type="component" value="Unassembled WGS sequence"/>
</dbReference>
<evidence type="ECO:0000313" key="4">
    <source>
        <dbReference type="Proteomes" id="UP000053268"/>
    </source>
</evidence>
<dbReference type="Pfam" id="PF14661">
    <property type="entry name" value="HAUS6_N"/>
    <property type="match status" value="1"/>
</dbReference>
<proteinExistence type="predicted"/>
<protein>
    <recommendedName>
        <fullName evidence="2">HAUS augmin-like complex subunit 6 N-terminal domain-containing protein</fullName>
    </recommendedName>
</protein>
<gene>
    <name evidence="3" type="ORF">RR46_12858</name>
</gene>
<sequence length="779" mass="89968">MALLLVKQRDLVVTLKKETVLNIEILSKLYSTSHELTRLINKENWLEKPTQNLFNHLSYYLVNIIDHTASLTWPLYDTNSERIYRNEISNFINSYSNKGLLTPVMSSYLVNPACYKVTMLMFQLSQLAVQSELTSIMLDSQKNIYNKVTDKYKNKDEDFNKYIDNETQVIFEELNHCFNKRKTYEKIAELFRKSISKMEAKLHTTNPQNYINNLIDTYINKYQPNESVRDKLLEIKDIDKPCDFFDICLIEVDNKITELETNWETLITPLLTSGRSAVNNSKELIGRRTGEVDRNLFVVEYNSQTDSISTLQLQQYVNTEQKYILKNIEKDDRLNFPNLIRSFLIAICYILKNNNIVNEIDKFNDYLNNAVKSYSEIKSAMEMLNDRVLNAESKLPVIPNIMLRSESSKKAVEIPQLPDLSILKTHRDKQFLFENFTPMRMSKHEFNLRRKPNLYFNGPQTKSLTTLFSISRDDFLKSRISCKMSVYDNSNITQNYHNFSLISHGNKVNETIAECSSGFTTQQITRLLSTKKTSSSKKFKYKTDRPEIIKKGCLFNESVSTNESVGLIRCHSSPNLFENIERKPLSKLRPRKLSIMQEDSPSLLEVSGIAMLDRNSNCNTPQSPKHQNNSNPQITPTTSLHQKSPIFKSVNFNMALNNEKISLDYNESQSPNNYVNATPKTNGQLIAKTNSLEKIINRYKKVRAVATETKIVEEKENNIVNKVSTNILPDIVNATPNILNLNDDWFLNMDAEQIKRARQSLGTVLGVDHTFLDSCELID</sequence>
<organism evidence="3 4">
    <name type="scientific">Papilio xuthus</name>
    <name type="common">Asian swallowtail butterfly</name>
    <dbReference type="NCBI Taxonomy" id="66420"/>
    <lineage>
        <taxon>Eukaryota</taxon>
        <taxon>Metazoa</taxon>
        <taxon>Ecdysozoa</taxon>
        <taxon>Arthropoda</taxon>
        <taxon>Hexapoda</taxon>
        <taxon>Insecta</taxon>
        <taxon>Pterygota</taxon>
        <taxon>Neoptera</taxon>
        <taxon>Endopterygota</taxon>
        <taxon>Lepidoptera</taxon>
        <taxon>Glossata</taxon>
        <taxon>Ditrysia</taxon>
        <taxon>Papilionoidea</taxon>
        <taxon>Papilionidae</taxon>
        <taxon>Papilioninae</taxon>
        <taxon>Papilio</taxon>
    </lineage>
</organism>
<dbReference type="InterPro" id="IPR028163">
    <property type="entry name" value="HAUS_6_N"/>
</dbReference>
<evidence type="ECO:0000256" key="1">
    <source>
        <dbReference type="SAM" id="MobiDB-lite"/>
    </source>
</evidence>
<reference evidence="3 4" key="1">
    <citation type="journal article" date="2015" name="Nat. Commun.">
        <title>Outbred genome sequencing and CRISPR/Cas9 gene editing in butterflies.</title>
        <authorList>
            <person name="Li X."/>
            <person name="Fan D."/>
            <person name="Zhang W."/>
            <person name="Liu G."/>
            <person name="Zhang L."/>
            <person name="Zhao L."/>
            <person name="Fang X."/>
            <person name="Chen L."/>
            <person name="Dong Y."/>
            <person name="Chen Y."/>
            <person name="Ding Y."/>
            <person name="Zhao R."/>
            <person name="Feng M."/>
            <person name="Zhu Y."/>
            <person name="Feng Y."/>
            <person name="Jiang X."/>
            <person name="Zhu D."/>
            <person name="Xiang H."/>
            <person name="Feng X."/>
            <person name="Li S."/>
            <person name="Wang J."/>
            <person name="Zhang G."/>
            <person name="Kronforst M.R."/>
            <person name="Wang W."/>
        </authorList>
    </citation>
    <scope>NUCLEOTIDE SEQUENCE [LARGE SCALE GENOMIC DNA]</scope>
    <source>
        <strain evidence="3">Ya'a_city_454_Px</strain>
        <tissue evidence="3">Whole body</tissue>
    </source>
</reference>
<evidence type="ECO:0000259" key="2">
    <source>
        <dbReference type="Pfam" id="PF14661"/>
    </source>
</evidence>